<keyword evidence="3" id="KW-1185">Reference proteome</keyword>
<sequence length="387" mass="43282">MIVFNEDGADVQQLIVVKEEAPDDHKPCVDPYDPKPNHIKEEQEGICISLWGGQFSGKEKIDAFKFPITAIAIKTEDDEHPPLLSQFYQDQIKYRVFPEENDEWESIKIEDHGDGSNSLEPEDTEKDEEDDDVVKYPVSELTHLSDSGLKTKTMGMRMVVVNNETNCNYNYGPEQPSPPRHPYLIILVCGLEPNQLSEMSFVPLSSPFFLSLFSPPFAHSATSSSHSQTLSQRPVSASVRAVALLLSGGAVVACSALALLQNKRITAEQFVEVSGASPAVLVKCSESGTDACFDTPVLRVKPPSSLSQERQDVPSCQRLTQWKTMCESKAPHTVRKCVKTWMFPRRNSESRKSWHLHSRCGSQEDQREIPPFPHCLLIHLTPPRLAP</sequence>
<evidence type="ECO:0000313" key="2">
    <source>
        <dbReference type="EMBL" id="PWA29531.1"/>
    </source>
</evidence>
<proteinExistence type="predicted"/>
<comment type="caution">
    <text evidence="2">The sequence shown here is derived from an EMBL/GenBank/DDBJ whole genome shotgun (WGS) entry which is preliminary data.</text>
</comment>
<reference evidence="2 3" key="1">
    <citation type="journal article" date="2018" name="G3 (Bethesda)">
        <title>A High-Quality Reference Genome for the Invasive Mosquitofish Gambusia affinis Using a Chicago Library.</title>
        <authorList>
            <person name="Hoffberg S.L."/>
            <person name="Troendle N.J."/>
            <person name="Glenn T.C."/>
            <person name="Mahmud O."/>
            <person name="Louha S."/>
            <person name="Chalopin D."/>
            <person name="Bennetzen J.L."/>
            <person name="Mauricio R."/>
        </authorList>
    </citation>
    <scope>NUCLEOTIDE SEQUENCE [LARGE SCALE GENOMIC DNA]</scope>
    <source>
        <strain evidence="2">NE01/NJP1002.9</strain>
        <tissue evidence="2">Muscle</tissue>
    </source>
</reference>
<name>A0A315W1J6_GAMAF</name>
<dbReference type="EMBL" id="NHOQ01000541">
    <property type="protein sequence ID" value="PWA29531.1"/>
    <property type="molecule type" value="Genomic_DNA"/>
</dbReference>
<feature type="region of interest" description="Disordered" evidence="1">
    <location>
        <begin position="106"/>
        <end position="132"/>
    </location>
</feature>
<dbReference type="STRING" id="33528.ENSGAFP00000017850"/>
<gene>
    <name evidence="2" type="ORF">CCH79_00007806</name>
</gene>
<feature type="compositionally biased region" description="Acidic residues" evidence="1">
    <location>
        <begin position="120"/>
        <end position="132"/>
    </location>
</feature>
<organism evidence="2 3">
    <name type="scientific">Gambusia affinis</name>
    <name type="common">Western mosquitofish</name>
    <name type="synonym">Heterandria affinis</name>
    <dbReference type="NCBI Taxonomy" id="33528"/>
    <lineage>
        <taxon>Eukaryota</taxon>
        <taxon>Metazoa</taxon>
        <taxon>Chordata</taxon>
        <taxon>Craniata</taxon>
        <taxon>Vertebrata</taxon>
        <taxon>Euteleostomi</taxon>
        <taxon>Actinopterygii</taxon>
        <taxon>Neopterygii</taxon>
        <taxon>Teleostei</taxon>
        <taxon>Neoteleostei</taxon>
        <taxon>Acanthomorphata</taxon>
        <taxon>Ovalentaria</taxon>
        <taxon>Atherinomorphae</taxon>
        <taxon>Cyprinodontiformes</taxon>
        <taxon>Poeciliidae</taxon>
        <taxon>Poeciliinae</taxon>
        <taxon>Gambusia</taxon>
    </lineage>
</organism>
<protein>
    <submittedName>
        <fullName evidence="2">Uncharacterized protein</fullName>
    </submittedName>
</protein>
<evidence type="ECO:0000256" key="1">
    <source>
        <dbReference type="SAM" id="MobiDB-lite"/>
    </source>
</evidence>
<dbReference type="Proteomes" id="UP000250572">
    <property type="component" value="Unassembled WGS sequence"/>
</dbReference>
<accession>A0A315W1J6</accession>
<evidence type="ECO:0000313" key="3">
    <source>
        <dbReference type="Proteomes" id="UP000250572"/>
    </source>
</evidence>
<dbReference type="AlphaFoldDB" id="A0A315W1J6"/>